<dbReference type="GO" id="GO:0009898">
    <property type="term" value="C:cytoplasmic side of plasma membrane"/>
    <property type="evidence" value="ECO:0007669"/>
    <property type="project" value="TreeGrafter"/>
</dbReference>
<dbReference type="NCBIfam" id="TIGR03815">
    <property type="entry name" value="CpaE_hom_Actino"/>
    <property type="match status" value="1"/>
</dbReference>
<dbReference type="Gene3D" id="3.40.50.300">
    <property type="entry name" value="P-loop containing nucleotide triphosphate hydrolases"/>
    <property type="match status" value="1"/>
</dbReference>
<dbReference type="InterPro" id="IPR027417">
    <property type="entry name" value="P-loop_NTPase"/>
</dbReference>
<dbReference type="Pfam" id="PF26563">
    <property type="entry name" value="Rv3660c_N"/>
    <property type="match status" value="1"/>
</dbReference>
<keyword evidence="2" id="KW-0067">ATP-binding</keyword>
<proteinExistence type="predicted"/>
<dbReference type="EMBL" id="MLIS01000001">
    <property type="protein sequence ID" value="OHU78623.1"/>
    <property type="molecule type" value="Genomic_DNA"/>
</dbReference>
<protein>
    <submittedName>
        <fullName evidence="2">Helicase</fullName>
    </submittedName>
</protein>
<dbReference type="PANTHER" id="PTHR43384:SF11">
    <property type="entry name" value="SEPTUM SITE DETERMINING PROTEIN"/>
    <property type="match status" value="1"/>
</dbReference>
<accession>A0A1S1LLK5</accession>
<evidence type="ECO:0000313" key="2">
    <source>
        <dbReference type="EMBL" id="OHU54167.1"/>
    </source>
</evidence>
<dbReference type="InterPro" id="IPR050625">
    <property type="entry name" value="ParA/MinD_ATPase"/>
</dbReference>
<dbReference type="GO" id="GO:0004386">
    <property type="term" value="F:helicase activity"/>
    <property type="evidence" value="ECO:0007669"/>
    <property type="project" value="UniProtKB-KW"/>
</dbReference>
<reference evidence="4 5" key="1">
    <citation type="submission" date="2016-10" db="EMBL/GenBank/DDBJ databases">
        <title>Evaluation of Human, Veterinary and Environmental Mycobacterium chelonae Isolates by Core Genome Phylogenomic Analysis, Targeted Gene Comparison, and Anti-microbial Susceptibility Patterns: A Tale of Mistaken Identities.</title>
        <authorList>
            <person name="Fogelson S.B."/>
            <person name="Camus A.C."/>
            <person name="Lorenz W."/>
            <person name="Vasireddy R."/>
            <person name="Vasireddy S."/>
            <person name="Smith T."/>
            <person name="Brown-Elliott B.A."/>
            <person name="Wallace R.J.Jr."/>
            <person name="Hasan N.A."/>
            <person name="Reischl U."/>
            <person name="Sanchez S."/>
        </authorList>
    </citation>
    <scope>NUCLEOTIDE SEQUENCE [LARGE SCALE GENOMIC DNA]</scope>
    <source>
        <strain evidence="2 5">15515</strain>
        <strain evidence="3 4">15518</strain>
    </source>
</reference>
<dbReference type="InterPro" id="IPR059050">
    <property type="entry name" value="Rv3660c_N"/>
</dbReference>
<dbReference type="Proteomes" id="UP000180043">
    <property type="component" value="Unassembled WGS sequence"/>
</dbReference>
<dbReference type="SUPFAM" id="SSF52540">
    <property type="entry name" value="P-loop containing nucleoside triphosphate hydrolases"/>
    <property type="match status" value="1"/>
</dbReference>
<keyword evidence="4" id="KW-1185">Reference proteome</keyword>
<dbReference type="GO" id="GO:0016887">
    <property type="term" value="F:ATP hydrolysis activity"/>
    <property type="evidence" value="ECO:0007669"/>
    <property type="project" value="TreeGrafter"/>
</dbReference>
<dbReference type="EMBL" id="MLIQ01000017">
    <property type="protein sequence ID" value="OHU54167.1"/>
    <property type="molecule type" value="Genomic_DNA"/>
</dbReference>
<sequence length="361" mass="36713">MVERVEANAGEPIVVAVGDGRLGNDIERIVAATGRPLITATDAGSIGRQAWTRASAVLLDGADPSLEAVIRLPRRARVLLISGDEPTSEMWRRAVAVGAEQVLTLPEDEVRLIEACAAMPVSASAGRAPVIAVVGGRGGAGASVLCAAIGLCVPGGALIVDADPYGGGIDLLLGWEDVEGLRWPDIDMRSGRVGFDALRRALPHRRGLVVVSGDRTGGGGNTEAIGGVIDSARDAGVPVIVDLPRRLGATSVAALERADLVVVVTPAEVRACAAAALVTSAIQLINPNVGVVVRGPAPSGLRAAEVAEIVGAPMIAAMRPEPNLGNRLDNGGLRLSRRSPLTGAAHAVLALVSREGKGAAA</sequence>
<keyword evidence="2" id="KW-0347">Helicase</keyword>
<dbReference type="GO" id="GO:0051782">
    <property type="term" value="P:negative regulation of cell division"/>
    <property type="evidence" value="ECO:0007669"/>
    <property type="project" value="TreeGrafter"/>
</dbReference>
<gene>
    <name evidence="2" type="ORF">BKG82_17990</name>
    <name evidence="3" type="ORF">BKG84_09645</name>
</gene>
<dbReference type="PANTHER" id="PTHR43384">
    <property type="entry name" value="SEPTUM SITE-DETERMINING PROTEIN MIND HOMOLOG, CHLOROPLASTIC-RELATED"/>
    <property type="match status" value="1"/>
</dbReference>
<evidence type="ECO:0000259" key="1">
    <source>
        <dbReference type="Pfam" id="PF26563"/>
    </source>
</evidence>
<dbReference type="AlphaFoldDB" id="A0A1S1LLK5"/>
<keyword evidence="2" id="KW-0378">Hydrolase</keyword>
<feature type="domain" description="Rv3660c-like CheY-like N-terminal" evidence="1">
    <location>
        <begin position="17"/>
        <end position="120"/>
    </location>
</feature>
<evidence type="ECO:0000313" key="5">
    <source>
        <dbReference type="Proteomes" id="UP000180043"/>
    </source>
</evidence>
<organism evidence="2 5">
    <name type="scientific">Mycobacteroides chelonae</name>
    <name type="common">Mycobacterium chelonae</name>
    <dbReference type="NCBI Taxonomy" id="1774"/>
    <lineage>
        <taxon>Bacteria</taxon>
        <taxon>Bacillati</taxon>
        <taxon>Actinomycetota</taxon>
        <taxon>Actinomycetes</taxon>
        <taxon>Mycobacteriales</taxon>
        <taxon>Mycobacteriaceae</taxon>
        <taxon>Mycobacteroides</taxon>
    </lineage>
</organism>
<dbReference type="InterPro" id="IPR022521">
    <property type="entry name" value="Rv3660c"/>
</dbReference>
<dbReference type="GO" id="GO:0005829">
    <property type="term" value="C:cytosol"/>
    <property type="evidence" value="ECO:0007669"/>
    <property type="project" value="TreeGrafter"/>
</dbReference>
<dbReference type="GO" id="GO:0005524">
    <property type="term" value="F:ATP binding"/>
    <property type="evidence" value="ECO:0007669"/>
    <property type="project" value="TreeGrafter"/>
</dbReference>
<comment type="caution">
    <text evidence="2">The sequence shown here is derived from an EMBL/GenBank/DDBJ whole genome shotgun (WGS) entry which is preliminary data.</text>
</comment>
<keyword evidence="2" id="KW-0547">Nucleotide-binding</keyword>
<evidence type="ECO:0000313" key="4">
    <source>
        <dbReference type="Proteomes" id="UP000179441"/>
    </source>
</evidence>
<evidence type="ECO:0000313" key="3">
    <source>
        <dbReference type="EMBL" id="OHU78623.1"/>
    </source>
</evidence>
<dbReference type="Proteomes" id="UP000179441">
    <property type="component" value="Unassembled WGS sequence"/>
</dbReference>
<name>A0A1S1LLK5_MYCCH</name>